<evidence type="ECO:0000256" key="4">
    <source>
        <dbReference type="ARBA" id="ARBA00022448"/>
    </source>
</evidence>
<evidence type="ECO:0000259" key="10">
    <source>
        <dbReference type="Pfam" id="PF10475"/>
    </source>
</evidence>
<evidence type="ECO:0000256" key="5">
    <source>
        <dbReference type="ARBA" id="ARBA00022927"/>
    </source>
</evidence>
<evidence type="ECO:0000256" key="8">
    <source>
        <dbReference type="SAM" id="MobiDB-lite"/>
    </source>
</evidence>
<dbReference type="Pfam" id="PF07928">
    <property type="entry name" value="Vps54"/>
    <property type="match status" value="1"/>
</dbReference>
<evidence type="ECO:0000256" key="7">
    <source>
        <dbReference type="ARBA" id="ARBA00023054"/>
    </source>
</evidence>
<dbReference type="GO" id="GO:0005829">
    <property type="term" value="C:cytosol"/>
    <property type="evidence" value="ECO:0007669"/>
    <property type="project" value="GOC"/>
</dbReference>
<organism evidence="11 12">
    <name type="scientific">Neocallimastix californiae</name>
    <dbReference type="NCBI Taxonomy" id="1754190"/>
    <lineage>
        <taxon>Eukaryota</taxon>
        <taxon>Fungi</taxon>
        <taxon>Fungi incertae sedis</taxon>
        <taxon>Chytridiomycota</taxon>
        <taxon>Chytridiomycota incertae sedis</taxon>
        <taxon>Neocallimastigomycetes</taxon>
        <taxon>Neocallimastigales</taxon>
        <taxon>Neocallimastigaceae</taxon>
        <taxon>Neocallimastix</taxon>
    </lineage>
</organism>
<dbReference type="GO" id="GO:0006896">
    <property type="term" value="P:Golgi to vacuole transport"/>
    <property type="evidence" value="ECO:0007669"/>
    <property type="project" value="TreeGrafter"/>
</dbReference>
<dbReference type="PANTHER" id="PTHR12965">
    <property type="entry name" value="VACUOLAR PROTEIN SORTING 54"/>
    <property type="match status" value="1"/>
</dbReference>
<dbReference type="InterPro" id="IPR012501">
    <property type="entry name" value="Vps54_C"/>
</dbReference>
<protein>
    <recommendedName>
        <fullName evidence="3">Vacuolar protein sorting-associated protein 54</fullName>
    </recommendedName>
</protein>
<keyword evidence="7" id="KW-0175">Coiled coil</keyword>
<feature type="region of interest" description="Disordered" evidence="8">
    <location>
        <begin position="1271"/>
        <end position="1290"/>
    </location>
</feature>
<dbReference type="GO" id="GO:0000938">
    <property type="term" value="C:GARP complex"/>
    <property type="evidence" value="ECO:0007669"/>
    <property type="project" value="InterPro"/>
</dbReference>
<evidence type="ECO:0000313" key="12">
    <source>
        <dbReference type="Proteomes" id="UP000193920"/>
    </source>
</evidence>
<sequence>MDLFLSIAQEEKEWTINDIGRNSISEIHNNPNDPNKLLNSQKQINYDTPVIPSTTIRKVKKIEFQKYTKSIADEYETSTDNIHKRNEIEHENSLAKGKSKETTTEGIEDDVTDQLKSIIPDIFFEKDFNLENPIIFDQVCENINITSDIVTDMSANNILQEKFFFTALSSLKTLYNEIDDCVEQIQNLKGQLKDVSKCETQKGLEVVCMKRKRVNLENLYNGIRLLSEVRQTQPTIQILLGQNDYIGALGLIEETNNAMKGYNYQPPKPNINDNSNNERTNTNIINSPTNLRSPISILSSNTLANSNYSTPLDLRGVKGLKNINGQLMEMSKAIEMMMQNEFVQVLMEDISNVDQYKPDSSLNMFEPKKETSIESLTSNTDDKSLTIFKTLIKNKIDVIPDTKDLIVNEEILYTKLSPLIFGLIRTNKFLNAFALFKNEIHNKLIDIIKQKFSSLYEIPLPIASKLKSENLTEENMALNKIKNLSFQEYYDLLENYYLFILSLLRRTTIIKCLINDIIEQAEKKNITIGMINEENSTIMSNNQNNSMYMSTDRNTRESDYKSDNRLMYDYNRIKKEFMTLINQVYDIYYHDSSKLLTTRAEKNSQLSSINFHRLYNINTEFFIACENLTKRSFLTLKSNLLSQAKNYISAFHGKKIRQIVNDIETDQWIPAEITENNQDIVNKITHKEWGSIVELKTNESISSLSSSQNSSSEKVNKTNNKRPVNRALYIDKKKYIIAACTLSFINALSEYITCAEVIPILTIDVINSIYSLLQIFNSKVCQIIIGGGAVTSGGLKYIAAKHLALASRSLGAVKALIPYIRNFLQSKLMPKQLILLNDLDRYAKDYDNHQTEIYDKLISIMNGKLESHCKSFQAMDWEQPEIPTKPNVYMLLMVKDLTSLYRLLSKIIPIEILQKIMKEVLTSYTSRLEKELETVEIYSSNAKNRLLIDFQYYIQKLSLLDGVDGPGNKLEVVVNNMTIKEKKPTLEQKTIINEYIRQSFDSGSRRSSIYDENSSSGHSFTNSPLITGKNEDNIIGSEKLSSSPLINERGMDNTIGSEKLSNSPLIIERNMDNTIGSEKFSLDNLSQDELSLDSNNEIISVHNENNGQINNGNEYNNSSLNQSISLNTDEEEHSIHSANPYITENLDIHRSNSNSHEMATSALNYSGLGVNDYLNKRHNSAPDSNYGFAPEYKGGDTMGSSIYDRKNSYTEEKNTRKTEKKSSYSINKNTFSKFSQNVKKFGSEIKKHYSSSNNSMESLFGLDKMVSKSNSSKSLLSNSEILDNHNNSNE</sequence>
<keyword evidence="4" id="KW-0813">Transport</keyword>
<evidence type="ECO:0000313" key="11">
    <source>
        <dbReference type="EMBL" id="ORY50174.1"/>
    </source>
</evidence>
<dbReference type="Gene3D" id="6.10.250.860">
    <property type="match status" value="1"/>
</dbReference>
<dbReference type="GO" id="GO:0019905">
    <property type="term" value="F:syntaxin binding"/>
    <property type="evidence" value="ECO:0007669"/>
    <property type="project" value="TreeGrafter"/>
</dbReference>
<dbReference type="Proteomes" id="UP000193920">
    <property type="component" value="Unassembled WGS sequence"/>
</dbReference>
<proteinExistence type="inferred from homology"/>
<evidence type="ECO:0000256" key="2">
    <source>
        <dbReference type="ARBA" id="ARBA00009150"/>
    </source>
</evidence>
<dbReference type="STRING" id="1754190.A0A1Y2CTK6"/>
<feature type="compositionally biased region" description="Polar residues" evidence="8">
    <location>
        <begin position="1004"/>
        <end position="1025"/>
    </location>
</feature>
<dbReference type="EMBL" id="MCOG01000098">
    <property type="protein sequence ID" value="ORY50174.1"/>
    <property type="molecule type" value="Genomic_DNA"/>
</dbReference>
<evidence type="ECO:0000256" key="6">
    <source>
        <dbReference type="ARBA" id="ARBA00023034"/>
    </source>
</evidence>
<feature type="domain" description="Vacuolar protein sorting-associated protein 54 N-terminal" evidence="10">
    <location>
        <begin position="136"/>
        <end position="263"/>
    </location>
</feature>
<name>A0A1Y2CTK6_9FUNG</name>
<dbReference type="GO" id="GO:0042147">
    <property type="term" value="P:retrograde transport, endosome to Golgi"/>
    <property type="evidence" value="ECO:0007669"/>
    <property type="project" value="InterPro"/>
</dbReference>
<evidence type="ECO:0000256" key="3">
    <source>
        <dbReference type="ARBA" id="ARBA00017665"/>
    </source>
</evidence>
<evidence type="ECO:0000259" key="9">
    <source>
        <dbReference type="Pfam" id="PF07928"/>
    </source>
</evidence>
<reference evidence="11 12" key="1">
    <citation type="submission" date="2016-08" db="EMBL/GenBank/DDBJ databases">
        <title>A Parts List for Fungal Cellulosomes Revealed by Comparative Genomics.</title>
        <authorList>
            <consortium name="DOE Joint Genome Institute"/>
            <person name="Haitjema C.H."/>
            <person name="Gilmore S.P."/>
            <person name="Henske J.K."/>
            <person name="Solomon K.V."/>
            <person name="De Groot R."/>
            <person name="Kuo A."/>
            <person name="Mondo S.J."/>
            <person name="Salamov A.A."/>
            <person name="Labutti K."/>
            <person name="Zhao Z."/>
            <person name="Chiniquy J."/>
            <person name="Barry K."/>
            <person name="Brewer H.M."/>
            <person name="Purvine S.O."/>
            <person name="Wright A.T."/>
            <person name="Boxma B."/>
            <person name="Van Alen T."/>
            <person name="Hackstein J.H."/>
            <person name="Baker S.E."/>
            <person name="Grigoriev I.V."/>
            <person name="O'Malley M.A."/>
        </authorList>
    </citation>
    <scope>NUCLEOTIDE SEQUENCE [LARGE SCALE GENOMIC DNA]</scope>
    <source>
        <strain evidence="11 12">G1</strain>
    </source>
</reference>
<comment type="similarity">
    <text evidence="2">Belongs to the VPS54 family.</text>
</comment>
<comment type="caution">
    <text evidence="11">The sequence shown here is derived from an EMBL/GenBank/DDBJ whole genome shotgun (WGS) entry which is preliminary data.</text>
</comment>
<gene>
    <name evidence="11" type="ORF">LY90DRAFT_702969</name>
</gene>
<feature type="region of interest" description="Disordered" evidence="8">
    <location>
        <begin position="1004"/>
        <end position="1048"/>
    </location>
</feature>
<dbReference type="PANTHER" id="PTHR12965:SF0">
    <property type="entry name" value="VACUOLAR PROTEIN SORTING-ASSOCIATED PROTEIN 54"/>
    <property type="match status" value="1"/>
</dbReference>
<evidence type="ECO:0000256" key="1">
    <source>
        <dbReference type="ARBA" id="ARBA00004601"/>
    </source>
</evidence>
<keyword evidence="6" id="KW-0333">Golgi apparatus</keyword>
<keyword evidence="12" id="KW-1185">Reference proteome</keyword>
<dbReference type="Pfam" id="PF10475">
    <property type="entry name" value="Vps54_N"/>
    <property type="match status" value="1"/>
</dbReference>
<dbReference type="InterPro" id="IPR019515">
    <property type="entry name" value="VPS54_N"/>
</dbReference>
<feature type="compositionally biased region" description="Polar residues" evidence="8">
    <location>
        <begin position="1280"/>
        <end position="1290"/>
    </location>
</feature>
<feature type="domain" description="Vacuolar protein sorting-associated protein 54 C-terminal" evidence="9">
    <location>
        <begin position="733"/>
        <end position="863"/>
    </location>
</feature>
<comment type="subcellular location">
    <subcellularLocation>
        <location evidence="1">Golgi apparatus</location>
        <location evidence="1">trans-Golgi network</location>
    </subcellularLocation>
</comment>
<dbReference type="GO" id="GO:0015031">
    <property type="term" value="P:protein transport"/>
    <property type="evidence" value="ECO:0007669"/>
    <property type="project" value="UniProtKB-KW"/>
</dbReference>
<keyword evidence="5" id="KW-0653">Protein transport</keyword>
<dbReference type="Gene3D" id="1.20.1280.130">
    <property type="match status" value="1"/>
</dbReference>
<dbReference type="OrthoDB" id="10259024at2759"/>
<dbReference type="InterPro" id="IPR039745">
    <property type="entry name" value="Vps54"/>
</dbReference>
<accession>A0A1Y2CTK6</accession>